<sequence>MFILNKKTKIYYDGTICLKKSLLFLFYFLFEILAEICVCKGFEI</sequence>
<accession>E4T1X6</accession>
<dbReference type="EMBL" id="CP002345">
    <property type="protein sequence ID" value="ADQ78720.1"/>
    <property type="molecule type" value="Genomic_DNA"/>
</dbReference>
<proteinExistence type="predicted"/>
<keyword evidence="2" id="KW-1185">Reference proteome</keyword>
<dbReference type="HOGENOM" id="CLU_3219567_0_0_10"/>
<dbReference type="KEGG" id="ppn:Palpr_0561"/>
<reference evidence="1 2" key="2">
    <citation type="journal article" date="2011" name="Stand. Genomic Sci.">
        <title>Complete genome sequence of Paludibacter propionicigenes type strain (WB4).</title>
        <authorList>
            <person name="Gronow S."/>
            <person name="Munk C."/>
            <person name="Lapidus A."/>
            <person name="Nolan M."/>
            <person name="Lucas S."/>
            <person name="Hammon N."/>
            <person name="Deshpande S."/>
            <person name="Cheng J.F."/>
            <person name="Tapia R."/>
            <person name="Han C."/>
            <person name="Goodwin L."/>
            <person name="Pitluck S."/>
            <person name="Liolios K."/>
            <person name="Ivanova N."/>
            <person name="Mavromatis K."/>
            <person name="Mikhailova N."/>
            <person name="Pati A."/>
            <person name="Chen A."/>
            <person name="Palaniappan K."/>
            <person name="Land M."/>
            <person name="Hauser L."/>
            <person name="Chang Y.J."/>
            <person name="Jeffries C.D."/>
            <person name="Brambilla E."/>
            <person name="Rohde M."/>
            <person name="Goker M."/>
            <person name="Detter J.C."/>
            <person name="Woyke T."/>
            <person name="Bristow J."/>
            <person name="Eisen J.A."/>
            <person name="Markowitz V."/>
            <person name="Hugenholtz P."/>
            <person name="Kyrpides N.C."/>
            <person name="Klenk H.P."/>
        </authorList>
    </citation>
    <scope>NUCLEOTIDE SEQUENCE [LARGE SCALE GENOMIC DNA]</scope>
    <source>
        <strain evidence="2">DSM 17365 / JCM 13257 / WB4</strain>
    </source>
</reference>
<dbReference type="AlphaFoldDB" id="E4T1X6"/>
<reference key="1">
    <citation type="submission" date="2010-11" db="EMBL/GenBank/DDBJ databases">
        <title>The complete genome of Paludibacter propionicigenes DSM 17365.</title>
        <authorList>
            <consortium name="US DOE Joint Genome Institute (JGI-PGF)"/>
            <person name="Lucas S."/>
            <person name="Copeland A."/>
            <person name="Lapidus A."/>
            <person name="Bruce D."/>
            <person name="Goodwin L."/>
            <person name="Pitluck S."/>
            <person name="Kyrpides N."/>
            <person name="Mavromatis K."/>
            <person name="Ivanova N."/>
            <person name="Munk A.C."/>
            <person name="Brettin T."/>
            <person name="Detter J.C."/>
            <person name="Han C."/>
            <person name="Tapia R."/>
            <person name="Land M."/>
            <person name="Hauser L."/>
            <person name="Markowitz V."/>
            <person name="Cheng J.-F."/>
            <person name="Hugenholtz P."/>
            <person name="Woyke T."/>
            <person name="Wu D."/>
            <person name="Gronow S."/>
            <person name="Wellnitz S."/>
            <person name="Brambilla E."/>
            <person name="Klenk H.-P."/>
            <person name="Eisen J.A."/>
        </authorList>
    </citation>
    <scope>NUCLEOTIDE SEQUENCE</scope>
    <source>
        <strain>WB4</strain>
    </source>
</reference>
<evidence type="ECO:0000313" key="2">
    <source>
        <dbReference type="Proteomes" id="UP000008718"/>
    </source>
</evidence>
<protein>
    <submittedName>
        <fullName evidence="1">Uncharacterized protein</fullName>
    </submittedName>
</protein>
<organism evidence="1 2">
    <name type="scientific">Paludibacter propionicigenes (strain DSM 17365 / JCM 13257 / WB4)</name>
    <dbReference type="NCBI Taxonomy" id="694427"/>
    <lineage>
        <taxon>Bacteria</taxon>
        <taxon>Pseudomonadati</taxon>
        <taxon>Bacteroidota</taxon>
        <taxon>Bacteroidia</taxon>
        <taxon>Bacteroidales</taxon>
        <taxon>Paludibacteraceae</taxon>
        <taxon>Paludibacter</taxon>
    </lineage>
</organism>
<evidence type="ECO:0000313" key="1">
    <source>
        <dbReference type="EMBL" id="ADQ78720.1"/>
    </source>
</evidence>
<gene>
    <name evidence="1" type="ordered locus">Palpr_0561</name>
</gene>
<name>E4T1X6_PALPW</name>
<dbReference type="Proteomes" id="UP000008718">
    <property type="component" value="Chromosome"/>
</dbReference>